<evidence type="ECO:0000313" key="5">
    <source>
        <dbReference type="EMBL" id="MBM7814471.1"/>
    </source>
</evidence>
<dbReference type="Gene3D" id="3.40.50.1820">
    <property type="entry name" value="alpha/beta hydrolase"/>
    <property type="match status" value="1"/>
</dbReference>
<dbReference type="CDD" id="cd19540">
    <property type="entry name" value="LCL_NRPS-like"/>
    <property type="match status" value="1"/>
</dbReference>
<dbReference type="PANTHER" id="PTHR45527:SF1">
    <property type="entry name" value="FATTY ACID SYNTHASE"/>
    <property type="match status" value="1"/>
</dbReference>
<dbReference type="Gene3D" id="3.30.559.10">
    <property type="entry name" value="Chloramphenicol acetyltransferase-like domain"/>
    <property type="match status" value="1"/>
</dbReference>
<dbReference type="SUPFAM" id="SSF52777">
    <property type="entry name" value="CoA-dependent acyltransferases"/>
    <property type="match status" value="2"/>
</dbReference>
<dbReference type="SMART" id="SM00823">
    <property type="entry name" value="PKS_PP"/>
    <property type="match status" value="1"/>
</dbReference>
<dbReference type="SUPFAM" id="SSF56801">
    <property type="entry name" value="Acetyl-CoA synthetase-like"/>
    <property type="match status" value="1"/>
</dbReference>
<dbReference type="Pfam" id="PF00501">
    <property type="entry name" value="AMP-binding"/>
    <property type="match status" value="1"/>
</dbReference>
<dbReference type="PROSITE" id="PS50075">
    <property type="entry name" value="CARRIER"/>
    <property type="match status" value="1"/>
</dbReference>
<gene>
    <name evidence="5" type="ORF">JOE68_005336</name>
</gene>
<feature type="domain" description="Carrier" evidence="4">
    <location>
        <begin position="965"/>
        <end position="1040"/>
    </location>
</feature>
<dbReference type="InterPro" id="IPR010071">
    <property type="entry name" value="AA_adenyl_dom"/>
</dbReference>
<keyword evidence="3" id="KW-0597">Phosphoprotein</keyword>
<comment type="cofactor">
    <cofactor evidence="1">
        <name>pantetheine 4'-phosphate</name>
        <dbReference type="ChEBI" id="CHEBI:47942"/>
    </cofactor>
</comment>
<dbReference type="RefSeq" id="WP_204845053.1">
    <property type="nucleotide sequence ID" value="NZ_JAFBCL010000001.1"/>
</dbReference>
<dbReference type="InterPro" id="IPR025110">
    <property type="entry name" value="AMP-bd_C"/>
</dbReference>
<dbReference type="SUPFAM" id="SSF47336">
    <property type="entry name" value="ACP-like"/>
    <property type="match status" value="1"/>
</dbReference>
<accession>A0ABS2SDY5</accession>
<dbReference type="Pfam" id="PF00975">
    <property type="entry name" value="Thioesterase"/>
    <property type="match status" value="1"/>
</dbReference>
<keyword evidence="6" id="KW-1185">Reference proteome</keyword>
<dbReference type="EMBL" id="JAFBCL010000001">
    <property type="protein sequence ID" value="MBM7814471.1"/>
    <property type="molecule type" value="Genomic_DNA"/>
</dbReference>
<reference evidence="5 6" key="1">
    <citation type="submission" date="2021-01" db="EMBL/GenBank/DDBJ databases">
        <title>Sequencing the genomes of 1000 actinobacteria strains.</title>
        <authorList>
            <person name="Klenk H.-P."/>
        </authorList>
    </citation>
    <scope>NUCLEOTIDE SEQUENCE [LARGE SCALE GENOMIC DNA]</scope>
    <source>
        <strain evidence="5 6">DSM 44581</strain>
    </source>
</reference>
<dbReference type="InterPro" id="IPR023213">
    <property type="entry name" value="CAT-like_dom_sf"/>
</dbReference>
<evidence type="ECO:0000259" key="4">
    <source>
        <dbReference type="PROSITE" id="PS50075"/>
    </source>
</evidence>
<evidence type="ECO:0000256" key="3">
    <source>
        <dbReference type="ARBA" id="ARBA00022553"/>
    </source>
</evidence>
<dbReference type="Pfam" id="PF00668">
    <property type="entry name" value="Condensation"/>
    <property type="match status" value="1"/>
</dbReference>
<dbReference type="Gene3D" id="3.30.559.30">
    <property type="entry name" value="Nonribosomal peptide synthetase, condensation domain"/>
    <property type="match status" value="1"/>
</dbReference>
<sequence length="1309" mass="139769">MLSLSFAQRRLWFLERLAGASATYNLPLVLRLTGAVDVEALRAALTDVVVRHESLRTVFPERDGEPHQRILHPREAAPRLAVVPVPERDLDAALRVAASAPFDITTRPPLRAVLFVPGAGEAVLLLVVHHVATDGWSTAPLVRDLSTAYRARSAHGSAPSWAELPVQYADYAAWQVEVLGDADDPDSVLSRQLAYWSRALHGLPETIALPTDRPRPAVASRRGAAVPVDLGRHRHRALLDLARRHDCTVFMVLHAALAVLLTRLGAGTDIPIGSVVAGRTDPDLDDLVGLFVNTLVLRVDTGGEPEFREVLRRVRAVDLAALAHQDLPFDVLVEAVNPPRSLAHPPLFQVLLAFGNAPGAEPDFGPVRAVLQELDVPAAKVDLTLQLRDHHGADGEPLGIDGVLEYATDLFDRRTADTIAARLVRVLDAAVAAPDVPIGEIDLLSAEEHRQVLVGWNDTDRDLPRTTLHEEVVRQASRSPDALAVVLGEQRITYADLVDRSAALARHLVGLGVRPGAAVGVALPRSPDLVVALLAILLAGGAYLPLDPDHPARRLAHVLDDARPLAVVTDRAGPPLPGVALVDVGLPRPPAAASFPVPDHRHPAYVIHTSGSTGRPKGVVVSHGAIDNRLRWMQADCPLTSADRVLHKTPIGFDVSVWELFWPLRVGATLVLAPPGAHRDPALLASTMDRQHVTVAHFVPSMLRLFLADPAVVAAPPAALRRVYSSGEELPRETAEEFHRVFPATDLVNLYGPTEAAVDVTAHWSAPGEAGPVPIGRPVWNTRVRVLDARLRPCPVGVAGELYLAGAQLAEGYLNRPALTAGRFVADPYGAGGDRMYRTGDLVRWRHDGELVFLGRTDHQVKLRGQRVELGEVESALRTAADVGSACAVVRRDGHGEQVLAAYVSPAPGARPDPAALRRLLADRLPAAAVPATVTVVPELPLGPNGKLDRAALPEPTITPSGGRPPGSPVERGLARLVEEVLGVTGVGLDDDFFALGGHSMLVVPFVRRIRQEFGVEVPIHEVFRSPTVAALLRRLTAAAGQGAGQGGFGPVLRLRPGGSGAPLFFVHPAAGLSWCYTRVLRHIGADRPVYGLQARTADLPGSVGEMADDYLARIRRLQPEGPYHLLGWSFGGNVAHAVAVRLRAAGERVALLVLFDSYPNQADRDRPVPDERELRSTALWNLLGRPPAPADEADVPGAVRRECPPLSGADGEQVEAVLRVGMNNVALLASSTPEVYDGDLTVVVAGRSGPSGALPVDAWRVFATGRVDVVTIDSGHHEMFTTAAPATGAALSAILRDAESAPTPGGWS</sequence>
<dbReference type="Gene3D" id="3.40.50.12780">
    <property type="entry name" value="N-terminal domain of ligase-like"/>
    <property type="match status" value="1"/>
</dbReference>
<dbReference type="InterPro" id="IPR029058">
    <property type="entry name" value="AB_hydrolase_fold"/>
</dbReference>
<dbReference type="InterPro" id="IPR042099">
    <property type="entry name" value="ANL_N_sf"/>
</dbReference>
<dbReference type="InterPro" id="IPR000873">
    <property type="entry name" value="AMP-dep_synth/lig_dom"/>
</dbReference>
<comment type="caution">
    <text evidence="5">The sequence shown here is derived from an EMBL/GenBank/DDBJ whole genome shotgun (WGS) entry which is preliminary data.</text>
</comment>
<dbReference type="SUPFAM" id="SSF53474">
    <property type="entry name" value="alpha/beta-Hydrolases"/>
    <property type="match status" value="1"/>
</dbReference>
<dbReference type="Proteomes" id="UP001195724">
    <property type="component" value="Unassembled WGS sequence"/>
</dbReference>
<dbReference type="InterPro" id="IPR020806">
    <property type="entry name" value="PKS_PP-bd"/>
</dbReference>
<evidence type="ECO:0000313" key="6">
    <source>
        <dbReference type="Proteomes" id="UP001195724"/>
    </source>
</evidence>
<evidence type="ECO:0000256" key="2">
    <source>
        <dbReference type="ARBA" id="ARBA00022450"/>
    </source>
</evidence>
<dbReference type="SMART" id="SM00824">
    <property type="entry name" value="PKS_TE"/>
    <property type="match status" value="1"/>
</dbReference>
<evidence type="ECO:0000256" key="1">
    <source>
        <dbReference type="ARBA" id="ARBA00001957"/>
    </source>
</evidence>
<dbReference type="InterPro" id="IPR020845">
    <property type="entry name" value="AMP-binding_CS"/>
</dbReference>
<dbReference type="Pfam" id="PF13193">
    <property type="entry name" value="AMP-binding_C"/>
    <property type="match status" value="1"/>
</dbReference>
<dbReference type="NCBIfam" id="TIGR01733">
    <property type="entry name" value="AA-adenyl-dom"/>
    <property type="match status" value="1"/>
</dbReference>
<dbReference type="InterPro" id="IPR045851">
    <property type="entry name" value="AMP-bd_C_sf"/>
</dbReference>
<dbReference type="InterPro" id="IPR020802">
    <property type="entry name" value="TesA-like"/>
</dbReference>
<protein>
    <submittedName>
        <fullName evidence="5">Amino acid adenylation domain-containing protein</fullName>
    </submittedName>
</protein>
<proteinExistence type="predicted"/>
<dbReference type="InterPro" id="IPR009081">
    <property type="entry name" value="PP-bd_ACP"/>
</dbReference>
<dbReference type="Gene3D" id="3.30.300.30">
    <property type="match status" value="1"/>
</dbReference>
<dbReference type="CDD" id="cd17646">
    <property type="entry name" value="A_NRPS_AB3403-like"/>
    <property type="match status" value="1"/>
</dbReference>
<dbReference type="InterPro" id="IPR036736">
    <property type="entry name" value="ACP-like_sf"/>
</dbReference>
<dbReference type="PROSITE" id="PS00455">
    <property type="entry name" value="AMP_BINDING"/>
    <property type="match status" value="1"/>
</dbReference>
<dbReference type="Pfam" id="PF00550">
    <property type="entry name" value="PP-binding"/>
    <property type="match status" value="1"/>
</dbReference>
<keyword evidence="2" id="KW-0596">Phosphopantetheine</keyword>
<dbReference type="InterPro" id="IPR001242">
    <property type="entry name" value="Condensation_dom"/>
</dbReference>
<name>A0ABS2SDY5_9PSEU</name>
<dbReference type="PANTHER" id="PTHR45527">
    <property type="entry name" value="NONRIBOSOMAL PEPTIDE SYNTHETASE"/>
    <property type="match status" value="1"/>
</dbReference>
<dbReference type="InterPro" id="IPR001031">
    <property type="entry name" value="Thioesterase"/>
</dbReference>
<organism evidence="5 6">
    <name type="scientific">Saccharothrix algeriensis</name>
    <dbReference type="NCBI Taxonomy" id="173560"/>
    <lineage>
        <taxon>Bacteria</taxon>
        <taxon>Bacillati</taxon>
        <taxon>Actinomycetota</taxon>
        <taxon>Actinomycetes</taxon>
        <taxon>Pseudonocardiales</taxon>
        <taxon>Pseudonocardiaceae</taxon>
        <taxon>Saccharothrix</taxon>
    </lineage>
</organism>